<dbReference type="OrthoDB" id="230781at2157"/>
<gene>
    <name evidence="1" type="ORF">HZS55_18145</name>
</gene>
<dbReference type="KEGG" id="hrr:HZS55_18145"/>
<dbReference type="AlphaFoldDB" id="A0A7D5P799"/>
<dbReference type="GeneID" id="56079826"/>
<protein>
    <submittedName>
        <fullName evidence="1">Uncharacterized protein</fullName>
    </submittedName>
</protein>
<proteinExistence type="predicted"/>
<reference evidence="1 2" key="1">
    <citation type="submission" date="2020-07" db="EMBL/GenBank/DDBJ databases">
        <title>Halosimplex pelagicum sp. nov. and Halosimplex rubrum sp. nov., isolated from salted brown alga Laminaria, and emended description of the genus Halosimplex.</title>
        <authorList>
            <person name="Cui H."/>
        </authorList>
    </citation>
    <scope>NUCLEOTIDE SEQUENCE [LARGE SCALE GENOMIC DNA]</scope>
    <source>
        <strain evidence="1 2">R27</strain>
    </source>
</reference>
<accession>A0A7D5P799</accession>
<dbReference type="Proteomes" id="UP000509667">
    <property type="component" value="Chromosome"/>
</dbReference>
<dbReference type="EMBL" id="CP058910">
    <property type="protein sequence ID" value="QLH79098.1"/>
    <property type="molecule type" value="Genomic_DNA"/>
</dbReference>
<dbReference type="RefSeq" id="WP_179908971.1">
    <property type="nucleotide sequence ID" value="NZ_CP058910.1"/>
</dbReference>
<keyword evidence="2" id="KW-1185">Reference proteome</keyword>
<evidence type="ECO:0000313" key="1">
    <source>
        <dbReference type="EMBL" id="QLH79098.1"/>
    </source>
</evidence>
<sequence>MSDERDPEATLDEWKETMRAEHAEAIANPDPDEDHRIEGVTQVSHRATFEYDPDADSLERDGIEQVDELTEPELLSCDCGVRGMTIEEAREHVRAAREQSGQE</sequence>
<name>A0A7D5P799_9EURY</name>
<organism evidence="1 2">
    <name type="scientific">Halosimplex rubrum</name>
    <dbReference type="NCBI Taxonomy" id="869889"/>
    <lineage>
        <taxon>Archaea</taxon>
        <taxon>Methanobacteriati</taxon>
        <taxon>Methanobacteriota</taxon>
        <taxon>Stenosarchaea group</taxon>
        <taxon>Halobacteria</taxon>
        <taxon>Halobacteriales</taxon>
        <taxon>Haloarculaceae</taxon>
        <taxon>Halosimplex</taxon>
    </lineage>
</organism>
<evidence type="ECO:0000313" key="2">
    <source>
        <dbReference type="Proteomes" id="UP000509667"/>
    </source>
</evidence>